<sequence>MKIETMLKNDRKFTKAELQAMTIDNFVEYDKAIKKIDSEDMLSIKEISDSLIKEREDSVWGRYVSGSISMIRRPHEDNINMQNLLVSFYEIHNWTVVEFLCNKILELNENRFALRALADCYEETGRDEQKWPVYVRLVKIDFEERKLTKKLADHYMEIGDTQNAVLYYRRALMRFIAAKDLENIRAIWSTLLTNSDDFGYYLGVAEKASTQISHAFATEILNDLLKTVVNDIDKSIAVLKKEIELDKDNIDAQNALIIAFQKKYASSTRLKQCIKRSGLKAGCADFSKAIDSFEIDIAFDNGSFVYQQSLDRLGVIKSITEKEVVINFGKSEIKMSADMAFRALTPLAKSNIRVLRAVVPQKLAAKVKTDTRWTLMTIMESHNNKCSLKEMKNDLCPKVLAEKDWNEFKKSAKKVLMEDPYFSVVIGENETYTLRSTPITPEEKKLLLFKGEPDFYGKVKHLKDFVSENYDTESDSFAEMIRFFNFTLKSRRNGITDEVISSYLLLTNLRSHDHISTATIDDPVEFAALYKAIDDKVALFNKINNAELKKAFLENVIDTDKQWADVLRRCFPYYTYSFIPERLRSLGQTKVYIEILRDCVENYKELADVLLWNLKNATEKDWEKAGITKENLIITLLLLLDYTASCVDLKKDVTENKKRNLLVEQILFAEKKIYDAIEMGTQELAAKIYSIIANDKNIDPGKKVSIKYVISEKYPDFRFFDDEAPIQSNNLIPTGFLCTKKCLEEKLKEKDHIEHVELLEVADEIADARALGDLRENAEYQYGKDKQKNLNAKLRTLTEEIEKAQVITPDKVDPSRISFGTKVTMMDNLKKEKIVYTILGQWESDPDKYILNFKTPLGMSLLNKVVGDELKFEINGTNYDYTILEIEVADF</sequence>
<dbReference type="GO" id="GO:0003746">
    <property type="term" value="F:translation elongation factor activity"/>
    <property type="evidence" value="ECO:0007669"/>
    <property type="project" value="UniProtKB-KW"/>
</dbReference>
<keyword evidence="9" id="KW-0648">Protein biosynthesis</keyword>
<evidence type="ECO:0000259" key="8">
    <source>
        <dbReference type="Pfam" id="PF03449"/>
    </source>
</evidence>
<evidence type="ECO:0000256" key="6">
    <source>
        <dbReference type="ARBA" id="ARBA00030776"/>
    </source>
</evidence>
<evidence type="ECO:0000256" key="4">
    <source>
        <dbReference type="ARBA" id="ARBA00023125"/>
    </source>
</evidence>
<dbReference type="EMBL" id="VUNN01000005">
    <property type="protein sequence ID" value="MSU06028.1"/>
    <property type="molecule type" value="Genomic_DNA"/>
</dbReference>
<evidence type="ECO:0000256" key="2">
    <source>
        <dbReference type="ARBA" id="ARBA00013729"/>
    </source>
</evidence>
<keyword evidence="3" id="KW-0805">Transcription regulation</keyword>
<dbReference type="SUPFAM" id="SSF46557">
    <property type="entry name" value="GreA transcript cleavage protein, N-terminal domain"/>
    <property type="match status" value="1"/>
</dbReference>
<dbReference type="InterPro" id="IPR036953">
    <property type="entry name" value="GreA/GreB_C_sf"/>
</dbReference>
<dbReference type="Gene3D" id="1.25.40.10">
    <property type="entry name" value="Tetratricopeptide repeat domain"/>
    <property type="match status" value="1"/>
</dbReference>
<feature type="domain" description="Transcription elongation factor GreA/GreB N-terminal" evidence="8">
    <location>
        <begin position="738"/>
        <end position="806"/>
    </location>
</feature>
<comment type="similarity">
    <text evidence="1">Belongs to the GreA/GreB family.</text>
</comment>
<dbReference type="FunFam" id="1.10.287.180:FF:000001">
    <property type="entry name" value="Transcription elongation factor GreA"/>
    <property type="match status" value="1"/>
</dbReference>
<dbReference type="InterPro" id="IPR022691">
    <property type="entry name" value="Tscrpt_elong_fac_GreA/B_N"/>
</dbReference>
<dbReference type="InterPro" id="IPR036805">
    <property type="entry name" value="Tscrpt_elong_fac_GreA/B_N_sf"/>
</dbReference>
<dbReference type="RefSeq" id="WP_154425002.1">
    <property type="nucleotide sequence ID" value="NZ_VUNN01000005.1"/>
</dbReference>
<evidence type="ECO:0000313" key="9">
    <source>
        <dbReference type="EMBL" id="MSU06028.1"/>
    </source>
</evidence>
<dbReference type="Pfam" id="PF03449">
    <property type="entry name" value="GreA_GreB_N"/>
    <property type="match status" value="1"/>
</dbReference>
<keyword evidence="9" id="KW-0251">Elongation factor</keyword>
<dbReference type="Gene3D" id="3.10.50.30">
    <property type="entry name" value="Transcription elongation factor, GreA/GreB, C-terminal domain"/>
    <property type="match status" value="1"/>
</dbReference>
<dbReference type="Pfam" id="PF01272">
    <property type="entry name" value="GreA_GreB"/>
    <property type="match status" value="1"/>
</dbReference>
<dbReference type="GO" id="GO:0032784">
    <property type="term" value="P:regulation of DNA-templated transcription elongation"/>
    <property type="evidence" value="ECO:0007669"/>
    <property type="project" value="InterPro"/>
</dbReference>
<reference evidence="9 10" key="1">
    <citation type="submission" date="2019-08" db="EMBL/GenBank/DDBJ databases">
        <title>In-depth cultivation of the pig gut microbiome towards novel bacterial diversity and tailored functional studies.</title>
        <authorList>
            <person name="Wylensek D."/>
            <person name="Hitch T.C.A."/>
            <person name="Clavel T."/>
        </authorList>
    </citation>
    <scope>NUCLEOTIDE SEQUENCE [LARGE SCALE GENOMIC DNA]</scope>
    <source>
        <strain evidence="9 10">NM-380-WT-3C1</strain>
    </source>
</reference>
<evidence type="ECO:0000313" key="10">
    <source>
        <dbReference type="Proteomes" id="UP000460549"/>
    </source>
</evidence>
<proteinExistence type="inferred from homology"/>
<evidence type="ECO:0000256" key="3">
    <source>
        <dbReference type="ARBA" id="ARBA00023015"/>
    </source>
</evidence>
<name>A0A7X2PBW5_9SPIO</name>
<gene>
    <name evidence="9" type="ORF">FYJ80_04445</name>
</gene>
<protein>
    <recommendedName>
        <fullName evidence="2">Transcription elongation factor GreA</fullName>
    </recommendedName>
    <alternativeName>
        <fullName evidence="6">Transcript cleavage factor GreA</fullName>
    </alternativeName>
</protein>
<feature type="domain" description="Transcription elongation factor GreA/GreB C-terminal" evidence="7">
    <location>
        <begin position="815"/>
        <end position="887"/>
    </location>
</feature>
<dbReference type="SUPFAM" id="SSF48452">
    <property type="entry name" value="TPR-like"/>
    <property type="match status" value="1"/>
</dbReference>
<dbReference type="InterPro" id="IPR001437">
    <property type="entry name" value="Tscrpt_elong_fac_GreA/B_C"/>
</dbReference>
<dbReference type="SUPFAM" id="SSF54534">
    <property type="entry name" value="FKBP-like"/>
    <property type="match status" value="1"/>
</dbReference>
<dbReference type="AlphaFoldDB" id="A0A7X2PBW5"/>
<evidence type="ECO:0000259" key="7">
    <source>
        <dbReference type="Pfam" id="PF01272"/>
    </source>
</evidence>
<keyword evidence="4" id="KW-0238">DNA-binding</keyword>
<dbReference type="Gene3D" id="1.10.287.180">
    <property type="entry name" value="Transcription elongation factor, GreA/GreB, N-terminal domain"/>
    <property type="match status" value="1"/>
</dbReference>
<dbReference type="InterPro" id="IPR023459">
    <property type="entry name" value="Tscrpt_elong_fac_GreA/B_fam"/>
</dbReference>
<dbReference type="GO" id="GO:0003677">
    <property type="term" value="F:DNA binding"/>
    <property type="evidence" value="ECO:0007669"/>
    <property type="project" value="UniProtKB-KW"/>
</dbReference>
<accession>A0A7X2PBW5</accession>
<dbReference type="GO" id="GO:0006354">
    <property type="term" value="P:DNA-templated transcription elongation"/>
    <property type="evidence" value="ECO:0007669"/>
    <property type="project" value="TreeGrafter"/>
</dbReference>
<dbReference type="InterPro" id="IPR011990">
    <property type="entry name" value="TPR-like_helical_dom_sf"/>
</dbReference>
<dbReference type="PANTHER" id="PTHR30437">
    <property type="entry name" value="TRANSCRIPTION ELONGATION FACTOR GREA"/>
    <property type="match status" value="1"/>
</dbReference>
<dbReference type="GO" id="GO:0070063">
    <property type="term" value="F:RNA polymerase binding"/>
    <property type="evidence" value="ECO:0007669"/>
    <property type="project" value="InterPro"/>
</dbReference>
<comment type="caution">
    <text evidence="9">The sequence shown here is derived from an EMBL/GenBank/DDBJ whole genome shotgun (WGS) entry which is preliminary data.</text>
</comment>
<organism evidence="9 10">
    <name type="scientific">Bullifex porci</name>
    <dbReference type="NCBI Taxonomy" id="2606638"/>
    <lineage>
        <taxon>Bacteria</taxon>
        <taxon>Pseudomonadati</taxon>
        <taxon>Spirochaetota</taxon>
        <taxon>Spirochaetia</taxon>
        <taxon>Spirochaetales</taxon>
        <taxon>Spirochaetaceae</taxon>
        <taxon>Bullifex</taxon>
    </lineage>
</organism>
<evidence type="ECO:0000256" key="5">
    <source>
        <dbReference type="ARBA" id="ARBA00023163"/>
    </source>
</evidence>
<keyword evidence="5" id="KW-0804">Transcription</keyword>
<keyword evidence="10" id="KW-1185">Reference proteome</keyword>
<evidence type="ECO:0000256" key="1">
    <source>
        <dbReference type="ARBA" id="ARBA00008213"/>
    </source>
</evidence>
<dbReference type="PANTHER" id="PTHR30437:SF4">
    <property type="entry name" value="TRANSCRIPTION ELONGATION FACTOR GREA"/>
    <property type="match status" value="1"/>
</dbReference>
<dbReference type="Proteomes" id="UP000460549">
    <property type="component" value="Unassembled WGS sequence"/>
</dbReference>